<organism evidence="4">
    <name type="scientific">Triticum aestivum</name>
    <name type="common">Wheat</name>
    <dbReference type="NCBI Taxonomy" id="4565"/>
    <lineage>
        <taxon>Eukaryota</taxon>
        <taxon>Viridiplantae</taxon>
        <taxon>Streptophyta</taxon>
        <taxon>Embryophyta</taxon>
        <taxon>Tracheophyta</taxon>
        <taxon>Spermatophyta</taxon>
        <taxon>Magnoliopsida</taxon>
        <taxon>Liliopsida</taxon>
        <taxon>Poales</taxon>
        <taxon>Poaceae</taxon>
        <taxon>BOP clade</taxon>
        <taxon>Pooideae</taxon>
        <taxon>Triticodae</taxon>
        <taxon>Triticeae</taxon>
        <taxon>Triticinae</taxon>
        <taxon>Triticum</taxon>
    </lineage>
</organism>
<evidence type="ECO:0000256" key="2">
    <source>
        <dbReference type="ARBA" id="ARBA00022884"/>
    </source>
</evidence>
<dbReference type="RefSeq" id="XP_044393665.1">
    <property type="nucleotide sequence ID" value="XM_044537730.1"/>
</dbReference>
<evidence type="ECO:0000313" key="5">
    <source>
        <dbReference type="Proteomes" id="UP000019116"/>
    </source>
</evidence>
<sequence>MDPSPHRRNRMDCMTDYKIYDALDLQACLASFCCPLPDDLRNLPSLYPKADGLSDEQLKPEYDAMLSDGGPSRLEVVYYPPGHPERRFLEKMRKRLDDDDEYDRRVAKMRKYQHEDQPDQHDGAATKVVLLTQMLSSDDHIEDEDFYHDFLQDVTNSARKYGNLVRVVIPRPSSGGAPEVVGVGRVFLEYSLLEGSASCRRNMHRGCWGDKRIVAVFYPEDKFAAGDYGYDGGDYP</sequence>
<dbReference type="Gramene" id="TraesCAD_scaffold_011336_01G000100.1">
    <property type="protein sequence ID" value="TraesCAD_scaffold_011336_01G000100.1"/>
    <property type="gene ID" value="TraesCAD_scaffold_011336_01G000100"/>
</dbReference>
<dbReference type="GeneID" id="123116836"/>
<dbReference type="Proteomes" id="UP000019116">
    <property type="component" value="Chromosome 5B"/>
</dbReference>
<keyword evidence="5" id="KW-1185">Reference proteome</keyword>
<dbReference type="GO" id="GO:0030628">
    <property type="term" value="F:pre-mRNA 3'-splice site binding"/>
    <property type="evidence" value="ECO:0000318"/>
    <property type="project" value="GO_Central"/>
</dbReference>
<dbReference type="GO" id="GO:0016607">
    <property type="term" value="C:nuclear speck"/>
    <property type="evidence" value="ECO:0000318"/>
    <property type="project" value="GO_Central"/>
</dbReference>
<dbReference type="SUPFAM" id="SSF54928">
    <property type="entry name" value="RNA-binding domain, RBD"/>
    <property type="match status" value="1"/>
</dbReference>
<dbReference type="SMR" id="A0A3B6LQT0"/>
<protein>
    <recommendedName>
        <fullName evidence="6">RRM domain-containing protein</fullName>
    </recommendedName>
</protein>
<evidence type="ECO:0000313" key="4">
    <source>
        <dbReference type="EnsemblPlants" id="TraesCS5B02G358000.1"/>
    </source>
</evidence>
<dbReference type="Gramene" id="TraesRN5B0100868000.1">
    <property type="protein sequence ID" value="TraesRN5B0100868000.1"/>
    <property type="gene ID" value="TraesRN5B0100868000"/>
</dbReference>
<reference evidence="4" key="2">
    <citation type="submission" date="2018-10" db="UniProtKB">
        <authorList>
            <consortium name="EnsemblPlants"/>
        </authorList>
    </citation>
    <scope>IDENTIFICATION</scope>
</reference>
<gene>
    <name evidence="4" type="primary">LOC123116836</name>
</gene>
<dbReference type="InterPro" id="IPR012677">
    <property type="entry name" value="Nucleotide-bd_a/b_plait_sf"/>
</dbReference>
<keyword evidence="3" id="KW-0508">mRNA splicing</keyword>
<dbReference type="Gene3D" id="3.30.70.330">
    <property type="match status" value="1"/>
</dbReference>
<accession>A0A3B6LQT0</accession>
<dbReference type="OMA" id="HRRNRID"/>
<evidence type="ECO:0008006" key="6">
    <source>
        <dbReference type="Google" id="ProtNLM"/>
    </source>
</evidence>
<dbReference type="STRING" id="4565.A0A3B6LQT0"/>
<keyword evidence="1" id="KW-0507">mRNA processing</keyword>
<dbReference type="AlphaFoldDB" id="A0A3B6LQT0"/>
<dbReference type="CDD" id="cd12232">
    <property type="entry name" value="RRM3_U2AF65"/>
    <property type="match status" value="1"/>
</dbReference>
<dbReference type="GO" id="GO:0000245">
    <property type="term" value="P:spliceosomal complex assembly"/>
    <property type="evidence" value="ECO:0000318"/>
    <property type="project" value="GO_Central"/>
</dbReference>
<name>A0A3B6LQT0_WHEAT</name>
<proteinExistence type="predicted"/>
<evidence type="ECO:0000256" key="3">
    <source>
        <dbReference type="ARBA" id="ARBA00023187"/>
    </source>
</evidence>
<dbReference type="GO" id="GO:0071004">
    <property type="term" value="C:U2-type prespliceosome"/>
    <property type="evidence" value="ECO:0000318"/>
    <property type="project" value="GO_Central"/>
</dbReference>
<dbReference type="GO" id="GO:0089701">
    <property type="term" value="C:U2AF complex"/>
    <property type="evidence" value="ECO:0000318"/>
    <property type="project" value="GO_Central"/>
</dbReference>
<reference evidence="4" key="1">
    <citation type="submission" date="2018-08" db="EMBL/GenBank/DDBJ databases">
        <authorList>
            <person name="Rossello M."/>
        </authorList>
    </citation>
    <scope>NUCLEOTIDE SEQUENCE [LARGE SCALE GENOMIC DNA]</scope>
    <source>
        <strain evidence="4">cv. Chinese Spring</strain>
    </source>
</reference>
<dbReference type="EnsemblPlants" id="TraesCS5B02G358000.1">
    <property type="protein sequence ID" value="TraesCS5B02G358000.1"/>
    <property type="gene ID" value="TraesCS5B02G358000"/>
</dbReference>
<dbReference type="PANTHER" id="PTHR23139">
    <property type="entry name" value="RNA-BINDING PROTEIN"/>
    <property type="match status" value="1"/>
</dbReference>
<keyword evidence="2" id="KW-0694">RNA-binding</keyword>
<dbReference type="Gramene" id="TraesCS5B02G358000.1">
    <property type="protein sequence ID" value="TraesCS5B02G358000.1"/>
    <property type="gene ID" value="TraesCS5B02G358000"/>
</dbReference>
<dbReference type="GO" id="GO:0000243">
    <property type="term" value="C:commitment complex"/>
    <property type="evidence" value="ECO:0000318"/>
    <property type="project" value="GO_Central"/>
</dbReference>
<dbReference type="OrthoDB" id="588680at2759"/>
<dbReference type="Gramene" id="TraesCS5B03G0897800.1">
    <property type="protein sequence ID" value="TraesCS5B03G0897800.1.CDS"/>
    <property type="gene ID" value="TraesCS5B03G0897800"/>
</dbReference>
<dbReference type="InterPro" id="IPR035979">
    <property type="entry name" value="RBD_domain_sf"/>
</dbReference>
<evidence type="ECO:0000256" key="1">
    <source>
        <dbReference type="ARBA" id="ARBA00022664"/>
    </source>
</evidence>
<dbReference type="GO" id="GO:0008187">
    <property type="term" value="F:poly-pyrimidine tract binding"/>
    <property type="evidence" value="ECO:0000318"/>
    <property type="project" value="GO_Central"/>
</dbReference>